<dbReference type="Proteomes" id="UP001642360">
    <property type="component" value="Unassembled WGS sequence"/>
</dbReference>
<evidence type="ECO:0000313" key="1">
    <source>
        <dbReference type="EMBL" id="CAK9134639.1"/>
    </source>
</evidence>
<dbReference type="AlphaFoldDB" id="A0ABC8QPL3"/>
<feature type="non-terminal residue" evidence="1">
    <location>
        <position position="1"/>
    </location>
</feature>
<dbReference type="EMBL" id="CAUOFW020000547">
    <property type="protein sequence ID" value="CAK9134639.1"/>
    <property type="molecule type" value="Genomic_DNA"/>
</dbReference>
<organism evidence="1 2">
    <name type="scientific">Ilex paraguariensis</name>
    <name type="common">yerba mate</name>
    <dbReference type="NCBI Taxonomy" id="185542"/>
    <lineage>
        <taxon>Eukaryota</taxon>
        <taxon>Viridiplantae</taxon>
        <taxon>Streptophyta</taxon>
        <taxon>Embryophyta</taxon>
        <taxon>Tracheophyta</taxon>
        <taxon>Spermatophyta</taxon>
        <taxon>Magnoliopsida</taxon>
        <taxon>eudicotyledons</taxon>
        <taxon>Gunneridae</taxon>
        <taxon>Pentapetalae</taxon>
        <taxon>asterids</taxon>
        <taxon>campanulids</taxon>
        <taxon>Aquifoliales</taxon>
        <taxon>Aquifoliaceae</taxon>
        <taxon>Ilex</taxon>
    </lineage>
</organism>
<reference evidence="1 2" key="1">
    <citation type="submission" date="2024-02" db="EMBL/GenBank/DDBJ databases">
        <authorList>
            <person name="Vignale AGUSTIN F."/>
            <person name="Sosa J E."/>
            <person name="Modenutti C."/>
        </authorList>
    </citation>
    <scope>NUCLEOTIDE SEQUENCE [LARGE SCALE GENOMIC DNA]</scope>
</reference>
<protein>
    <submittedName>
        <fullName evidence="1">Uncharacterized protein</fullName>
    </submittedName>
</protein>
<evidence type="ECO:0000313" key="2">
    <source>
        <dbReference type="Proteomes" id="UP001642360"/>
    </source>
</evidence>
<name>A0ABC8QPL3_9AQUA</name>
<sequence length="58" mass="6293">FTVATTLTAQTFDGLVTPSTRASANWVLSISTIAIIIEIMCRGDLRRNDILRDGGDPK</sequence>
<comment type="caution">
    <text evidence="1">The sequence shown here is derived from an EMBL/GenBank/DDBJ whole genome shotgun (WGS) entry which is preliminary data.</text>
</comment>
<proteinExistence type="predicted"/>
<keyword evidence="2" id="KW-1185">Reference proteome</keyword>
<gene>
    <name evidence="1" type="ORF">ILEXP_LOCUS1572</name>
</gene>
<accession>A0ABC8QPL3</accession>